<reference evidence="8" key="1">
    <citation type="submission" date="2021-01" db="EMBL/GenBank/DDBJ databases">
        <authorList>
            <person name="Corre E."/>
            <person name="Pelletier E."/>
            <person name="Niang G."/>
            <person name="Scheremetjew M."/>
            <person name="Finn R."/>
            <person name="Kale V."/>
            <person name="Holt S."/>
            <person name="Cochrane G."/>
            <person name="Meng A."/>
            <person name="Brown T."/>
            <person name="Cohen L."/>
        </authorList>
    </citation>
    <scope>NUCLEOTIDE SEQUENCE</scope>
    <source>
        <strain evidence="8">CCMP1661</strain>
    </source>
</reference>
<dbReference type="PROSITE" id="PS00639">
    <property type="entry name" value="THIOL_PROTEASE_HIS"/>
    <property type="match status" value="1"/>
</dbReference>
<keyword evidence="5" id="KW-0812">Transmembrane</keyword>
<gene>
    <name evidence="8" type="ORF">FJAP1339_LOCUS6408</name>
</gene>
<dbReference type="InterPro" id="IPR000169">
    <property type="entry name" value="Pept_cys_AS"/>
</dbReference>
<dbReference type="InterPro" id="IPR000668">
    <property type="entry name" value="Peptidase_C1A_C"/>
</dbReference>
<dbReference type="InterPro" id="IPR025661">
    <property type="entry name" value="Pept_asp_AS"/>
</dbReference>
<dbReference type="PROSITE" id="PS00640">
    <property type="entry name" value="THIOL_PROTEASE_ASN"/>
    <property type="match status" value="1"/>
</dbReference>
<evidence type="ECO:0000259" key="6">
    <source>
        <dbReference type="SMART" id="SM00645"/>
    </source>
</evidence>
<feature type="region of interest" description="Disordered" evidence="4">
    <location>
        <begin position="99"/>
        <end position="125"/>
    </location>
</feature>
<evidence type="ECO:0000256" key="3">
    <source>
        <dbReference type="ARBA" id="ARBA00023157"/>
    </source>
</evidence>
<keyword evidence="2" id="KW-0865">Zymogen</keyword>
<dbReference type="InterPro" id="IPR038765">
    <property type="entry name" value="Papain-like_cys_pep_sf"/>
</dbReference>
<dbReference type="PROSITE" id="PS00139">
    <property type="entry name" value="THIOL_PROTEASE_CYS"/>
    <property type="match status" value="1"/>
</dbReference>
<dbReference type="SMART" id="SM00848">
    <property type="entry name" value="Inhibitor_I29"/>
    <property type="match status" value="1"/>
</dbReference>
<dbReference type="PRINTS" id="PR00705">
    <property type="entry name" value="PAPAIN"/>
</dbReference>
<dbReference type="AlphaFoldDB" id="A0A7S2V2M6"/>
<dbReference type="Pfam" id="PF08246">
    <property type="entry name" value="Inhibitor_I29"/>
    <property type="match status" value="1"/>
</dbReference>
<protein>
    <recommendedName>
        <fullName evidence="9">Peptidase C1A papain C-terminal domain-containing protein</fullName>
    </recommendedName>
</protein>
<evidence type="ECO:0000259" key="7">
    <source>
        <dbReference type="SMART" id="SM00848"/>
    </source>
</evidence>
<dbReference type="InterPro" id="IPR013201">
    <property type="entry name" value="Prot_inhib_I29"/>
</dbReference>
<evidence type="ECO:0000256" key="5">
    <source>
        <dbReference type="SAM" id="Phobius"/>
    </source>
</evidence>
<dbReference type="CDD" id="cd02248">
    <property type="entry name" value="Peptidase_C1A"/>
    <property type="match status" value="1"/>
</dbReference>
<feature type="domain" description="Peptidase C1A papain C-terminal" evidence="6">
    <location>
        <begin position="361"/>
        <end position="586"/>
    </location>
</feature>
<dbReference type="Gene3D" id="3.90.70.10">
    <property type="entry name" value="Cysteine proteinases"/>
    <property type="match status" value="1"/>
</dbReference>
<dbReference type="EMBL" id="HBHR01013054">
    <property type="protein sequence ID" value="CAD9864360.1"/>
    <property type="molecule type" value="Transcribed_RNA"/>
</dbReference>
<sequence>MIGESEGSSATVAGFQSRFSDGDALPIDEANNAPSEVTSTSLRWVLQRSRMWPTVIAFGLTVGAIMLFTSGLFNSTGNLMKPANLQQLYADRVSMESYPDPRGKHVKTSHKLSPPSSRGLASGGEGCAAQAPLSSFRKSDAAHGGGVTFSIQSPTNAYVWVAYTPFSSPSEMSYSEPVYLQAQVPGEVHLPGMSVNEAYAYQLTYQYYADKKGASPCPDMGSTGQTHIYHTRNSVKELLSTKAEADKQELFRTFKNQHKKKYRSLDEESMRYQIFDTNLARIDDLNIRKETVTYGVTHFTDLTAQEFDSFTQLHLDSFSLSVYQGKQASGTSSEARQHRFVPPTAELRAHDFTGKRVVGSQSAEFDWREHGAVSPVKDQGLCGDCWAFAAAQDIEGTWFLKTGQLNLLSAQQIASCDIDQEVAGCQGGIMSSAYEYVLKAGGVVSEEEYPYGASSGSLPVCMDNLVTQGNFMASISGWTQISTTSDDDLKEQLTSKGPLAVAIDSSQMQFYMGGVDIPDECSPAAVDHGVLLVGYGVERGPPGREGVQYWLIKNSWGKQWGEGGYYKIAMYNGACGVHEIIQHSFV</sequence>
<evidence type="ECO:0000256" key="2">
    <source>
        <dbReference type="ARBA" id="ARBA00023145"/>
    </source>
</evidence>
<comment type="similarity">
    <text evidence="1">Belongs to the peptidase C1 family.</text>
</comment>
<name>A0A7S2V2M6_9STRA</name>
<dbReference type="Pfam" id="PF00112">
    <property type="entry name" value="Peptidase_C1"/>
    <property type="match status" value="1"/>
</dbReference>
<dbReference type="PANTHER" id="PTHR12411">
    <property type="entry name" value="CYSTEINE PROTEASE FAMILY C1-RELATED"/>
    <property type="match status" value="1"/>
</dbReference>
<evidence type="ECO:0008006" key="9">
    <source>
        <dbReference type="Google" id="ProtNLM"/>
    </source>
</evidence>
<keyword evidence="5" id="KW-1133">Transmembrane helix</keyword>
<feature type="domain" description="Cathepsin propeptide inhibitor" evidence="7">
    <location>
        <begin position="251"/>
        <end position="307"/>
    </location>
</feature>
<dbReference type="SMART" id="SM00645">
    <property type="entry name" value="Pept_C1"/>
    <property type="match status" value="1"/>
</dbReference>
<dbReference type="SUPFAM" id="SSF54001">
    <property type="entry name" value="Cysteine proteinases"/>
    <property type="match status" value="1"/>
</dbReference>
<evidence type="ECO:0000256" key="4">
    <source>
        <dbReference type="SAM" id="MobiDB-lite"/>
    </source>
</evidence>
<accession>A0A7S2V2M6</accession>
<dbReference type="GO" id="GO:0008234">
    <property type="term" value="F:cysteine-type peptidase activity"/>
    <property type="evidence" value="ECO:0007669"/>
    <property type="project" value="InterPro"/>
</dbReference>
<feature type="transmembrane region" description="Helical" evidence="5">
    <location>
        <begin position="51"/>
        <end position="73"/>
    </location>
</feature>
<dbReference type="InterPro" id="IPR039417">
    <property type="entry name" value="Peptidase_C1A_papain-like"/>
</dbReference>
<keyword evidence="3" id="KW-1015">Disulfide bond</keyword>
<evidence type="ECO:0000256" key="1">
    <source>
        <dbReference type="ARBA" id="ARBA00008455"/>
    </source>
</evidence>
<proteinExistence type="inferred from homology"/>
<evidence type="ECO:0000313" key="8">
    <source>
        <dbReference type="EMBL" id="CAD9864360.1"/>
    </source>
</evidence>
<dbReference type="GO" id="GO:0006508">
    <property type="term" value="P:proteolysis"/>
    <property type="evidence" value="ECO:0007669"/>
    <property type="project" value="InterPro"/>
</dbReference>
<dbReference type="InterPro" id="IPR025660">
    <property type="entry name" value="Pept_his_AS"/>
</dbReference>
<dbReference type="InterPro" id="IPR013128">
    <property type="entry name" value="Peptidase_C1A"/>
</dbReference>
<keyword evidence="5" id="KW-0472">Membrane</keyword>
<organism evidence="8">
    <name type="scientific">Fibrocapsa japonica</name>
    <dbReference type="NCBI Taxonomy" id="94617"/>
    <lineage>
        <taxon>Eukaryota</taxon>
        <taxon>Sar</taxon>
        <taxon>Stramenopiles</taxon>
        <taxon>Ochrophyta</taxon>
        <taxon>Raphidophyceae</taxon>
        <taxon>Chattonellales</taxon>
        <taxon>Chattonellaceae</taxon>
        <taxon>Fibrocapsa</taxon>
    </lineage>
</organism>